<protein>
    <submittedName>
        <fullName evidence="4">Uncharacterized protein</fullName>
    </submittedName>
</protein>
<keyword evidence="2" id="KW-0560">Oxidoreductase</keyword>
<dbReference type="Gene3D" id="3.40.50.720">
    <property type="entry name" value="NAD(P)-binding Rossmann-like Domain"/>
    <property type="match status" value="1"/>
</dbReference>
<dbReference type="EMBL" id="JADFTS010000008">
    <property type="protein sequence ID" value="KAF9592803.1"/>
    <property type="molecule type" value="Genomic_DNA"/>
</dbReference>
<dbReference type="AlphaFoldDB" id="A0A835H745"/>
<evidence type="ECO:0000256" key="3">
    <source>
        <dbReference type="SAM" id="Phobius"/>
    </source>
</evidence>
<feature type="transmembrane region" description="Helical" evidence="3">
    <location>
        <begin position="20"/>
        <end position="39"/>
    </location>
</feature>
<dbReference type="SUPFAM" id="SSF51735">
    <property type="entry name" value="NAD(P)-binding Rossmann-fold domains"/>
    <property type="match status" value="1"/>
</dbReference>
<sequence length="369" mass="40974">MMGRGTIWETIKFMCSSQFWRMGVLWTFHLFFSYFKLWFTQTLLPKSYQYPRHPRVTQNRKSLCIITGATSGLGKEAARALSREGFYVVLVHLVYAAGKSGDLLSKTIVELKQKDPDAHVKAFQVDMSSFQSMLKFKSSLQQWLLDSDMHPSIQLLINNAGILATSHRFSAEGYDKMLGTNYVGAFVLTNLLLPLLKDSFVPSRVVNVSSFTHRCVSTIQVIEETSFGKCSSLSKAYPCAEVYESTKFCLLLFSYELHRQLWLVEGSSKVSILAADPGAVATNIMRELPSHLSVLAITILKVLGLLQSPEAGVNSIIDAALAPPDISGEYFFGGSGRTITSSKLSYDTKLGGKLWSSSCELFLPTFASF</sequence>
<dbReference type="InterPro" id="IPR002347">
    <property type="entry name" value="SDR_fam"/>
</dbReference>
<organism evidence="4 5">
    <name type="scientific">Coptis chinensis</name>
    <dbReference type="NCBI Taxonomy" id="261450"/>
    <lineage>
        <taxon>Eukaryota</taxon>
        <taxon>Viridiplantae</taxon>
        <taxon>Streptophyta</taxon>
        <taxon>Embryophyta</taxon>
        <taxon>Tracheophyta</taxon>
        <taxon>Spermatophyta</taxon>
        <taxon>Magnoliopsida</taxon>
        <taxon>Ranunculales</taxon>
        <taxon>Ranunculaceae</taxon>
        <taxon>Coptidoideae</taxon>
        <taxon>Coptis</taxon>
    </lineage>
</organism>
<dbReference type="GO" id="GO:0016491">
    <property type="term" value="F:oxidoreductase activity"/>
    <property type="evidence" value="ECO:0007669"/>
    <property type="project" value="UniProtKB-KW"/>
</dbReference>
<reference evidence="4 5" key="1">
    <citation type="submission" date="2020-10" db="EMBL/GenBank/DDBJ databases">
        <title>The Coptis chinensis genome and diversification of protoberbering-type alkaloids.</title>
        <authorList>
            <person name="Wang B."/>
            <person name="Shu S."/>
            <person name="Song C."/>
            <person name="Liu Y."/>
        </authorList>
    </citation>
    <scope>NUCLEOTIDE SEQUENCE [LARGE SCALE GENOMIC DNA]</scope>
    <source>
        <strain evidence="4">HL-2020</strain>
        <tissue evidence="4">Leaf</tissue>
    </source>
</reference>
<dbReference type="InterPro" id="IPR036291">
    <property type="entry name" value="NAD(P)-bd_dom_sf"/>
</dbReference>
<evidence type="ECO:0000256" key="2">
    <source>
        <dbReference type="ARBA" id="ARBA00023002"/>
    </source>
</evidence>
<dbReference type="PANTHER" id="PTHR24320">
    <property type="entry name" value="RETINOL DEHYDROGENASE"/>
    <property type="match status" value="1"/>
</dbReference>
<accession>A0A835H745</accession>
<dbReference type="Proteomes" id="UP000631114">
    <property type="component" value="Unassembled WGS sequence"/>
</dbReference>
<keyword evidence="5" id="KW-1185">Reference proteome</keyword>
<keyword evidence="3" id="KW-1133">Transmembrane helix</keyword>
<name>A0A835H745_9MAGN</name>
<keyword evidence="3" id="KW-0812">Transmembrane</keyword>
<evidence type="ECO:0000313" key="4">
    <source>
        <dbReference type="EMBL" id="KAF9592803.1"/>
    </source>
</evidence>
<evidence type="ECO:0000256" key="1">
    <source>
        <dbReference type="ARBA" id="ARBA00006484"/>
    </source>
</evidence>
<proteinExistence type="inferred from homology"/>
<comment type="caution">
    <text evidence="4">The sequence shown here is derived from an EMBL/GenBank/DDBJ whole genome shotgun (WGS) entry which is preliminary data.</text>
</comment>
<dbReference type="Pfam" id="PF00106">
    <property type="entry name" value="adh_short"/>
    <property type="match status" value="1"/>
</dbReference>
<dbReference type="PRINTS" id="PR00081">
    <property type="entry name" value="GDHRDH"/>
</dbReference>
<evidence type="ECO:0000313" key="5">
    <source>
        <dbReference type="Proteomes" id="UP000631114"/>
    </source>
</evidence>
<dbReference type="PANTHER" id="PTHR24320:SF227">
    <property type="entry name" value="RETINOL DEHYDROGENASE 11"/>
    <property type="match status" value="1"/>
</dbReference>
<dbReference type="OrthoDB" id="542013at2759"/>
<comment type="similarity">
    <text evidence="1">Belongs to the short-chain dehydrogenases/reductases (SDR) family.</text>
</comment>
<keyword evidence="3" id="KW-0472">Membrane</keyword>
<gene>
    <name evidence="4" type="ORF">IFM89_017422</name>
</gene>